<dbReference type="SUPFAM" id="SSF49899">
    <property type="entry name" value="Concanavalin A-like lectins/glucanases"/>
    <property type="match status" value="1"/>
</dbReference>
<evidence type="ECO:0000313" key="3">
    <source>
        <dbReference type="Proteomes" id="UP001597338"/>
    </source>
</evidence>
<dbReference type="RefSeq" id="WP_377198289.1">
    <property type="nucleotide sequence ID" value="NZ_JBHUHF010000001.1"/>
</dbReference>
<feature type="signal peptide" evidence="1">
    <location>
        <begin position="1"/>
        <end position="29"/>
    </location>
</feature>
<comment type="caution">
    <text evidence="2">The sequence shown here is derived from an EMBL/GenBank/DDBJ whole genome shotgun (WGS) entry which is preliminary data.</text>
</comment>
<evidence type="ECO:0000256" key="1">
    <source>
        <dbReference type="SAM" id="SignalP"/>
    </source>
</evidence>
<feature type="chain" id="PRO_5046912510" description="Concanavalin A-like lectin/glucanase superfamily protein" evidence="1">
    <location>
        <begin position="30"/>
        <end position="1081"/>
    </location>
</feature>
<proteinExistence type="predicted"/>
<keyword evidence="3" id="KW-1185">Reference proteome</keyword>
<dbReference type="EMBL" id="JBHUHF010000001">
    <property type="protein sequence ID" value="MFD2026447.1"/>
    <property type="molecule type" value="Genomic_DNA"/>
</dbReference>
<dbReference type="Gene3D" id="2.60.120.200">
    <property type="match status" value="1"/>
</dbReference>
<accession>A0ABW4VAF9</accession>
<evidence type="ECO:0000313" key="2">
    <source>
        <dbReference type="EMBL" id="MFD2026447.1"/>
    </source>
</evidence>
<gene>
    <name evidence="2" type="ORF">ACFSL2_13090</name>
</gene>
<dbReference type="Proteomes" id="UP001597338">
    <property type="component" value="Unassembled WGS sequence"/>
</dbReference>
<reference evidence="3" key="1">
    <citation type="journal article" date="2019" name="Int. J. Syst. Evol. Microbiol.">
        <title>The Global Catalogue of Microorganisms (GCM) 10K type strain sequencing project: providing services to taxonomists for standard genome sequencing and annotation.</title>
        <authorList>
            <consortium name="The Broad Institute Genomics Platform"/>
            <consortium name="The Broad Institute Genome Sequencing Center for Infectious Disease"/>
            <person name="Wu L."/>
            <person name="Ma J."/>
        </authorList>
    </citation>
    <scope>NUCLEOTIDE SEQUENCE [LARGE SCALE GENOMIC DNA]</scope>
    <source>
        <strain evidence="3">CCM 7043</strain>
    </source>
</reference>
<evidence type="ECO:0008006" key="4">
    <source>
        <dbReference type="Google" id="ProtNLM"/>
    </source>
</evidence>
<keyword evidence="1" id="KW-0732">Signal</keyword>
<dbReference type="InterPro" id="IPR013320">
    <property type="entry name" value="ConA-like_dom_sf"/>
</dbReference>
<sequence length="1081" mass="114958">MQVRARTSGAVRRRFARFAVAMPMAVLLAASTAAGPGAAQPEVPAALKVEPAAVPECPEQVRSVDEAVAAAVDCGDETRVGETMSEFATGFATATGNVRMEYTTSAVRQDSDRDGRWAPVDVQVQPEPELHGELAGMIPVTGGVEPVWLNPGGVAGEGLPLVVLGAPEKRVSMFSASLPPSDAAVGVVDEDGRRVTYSFGQGVDLVVSVNVDGTTATPVVRVADRAALKHLAEDLLAGSQDLALTFPLQTARGLQVRDAATGQGFEVSDSDGDTVWESGTPLMWDSTGSTDWDRAAGVDDAAPARAGSATVQDAMDRGKVRLENPVAGDAVAMMDVAVRETPRGGAVTVTPDAEMLADPDLTMPLLLDPKIGAPDPAGWAMVQNYSAWKDTPSWKFSGSEGVGLCDPNAHTDCTRRNVQRLLWRFSALRQGSAGVWLGNLKGTEVIRAEFAVNGTHSFDCHARSVDVYGVGTYVGSGTVWDDVNWNGKQDRWTGTHRDGCSARTTRAEFNVTARVRTAANSGESWIALGMRAADEGSMNWWKRYNGSSGTLSILFDRPPLPPTKEQTEIVPAPGAEPVDCADWANRVQVRDATPQLKSRAREPDGTTGVKIRFRVESQATRSPIWYSNWSSPAGAGTWRSVTVPGSAGLQSGKTYRWRVQVTSTDPVSEHRSTTAWSDSPLCFFAVDTDQPNPPKVTSSNYPERQVAGGVGTPISVTFSANGSGDVARYWYSLNSQTYERRKTPGYLGGPGTTGISITRPGLNYVAVYSEDDAGLVSDPTIYEFYVGFPFTTGHWQFNDAGWTDGAVAGTATNRDDASIAGDLTATGGVTWTPGAEPQGLWPPDPSGNPDGRVPDGAWLFNADPATQDDVAVSVEPVVNGTESFTVSAFLRADAITRSGAAVTQVPTPAETVDGDYRSSFHLGVSKSQDCPTEADPTREGKVLPCWAFWHVRNNDPNSPNVASRTPVPVGIGEWTHVVGVYDANTESLQAWACPMFAFPAERPAAGAVAPFEVDEDRDGSIGADESWNAWNVAGHLRLGSGMRDGNPVWPFHGAVDEVRVAAGHIYDETALDDICKGADVP</sequence>
<name>A0ABW4VAF9_9MICO</name>
<organism evidence="2 3">
    <name type="scientific">Promicromonospora aerolata</name>
    <dbReference type="NCBI Taxonomy" id="195749"/>
    <lineage>
        <taxon>Bacteria</taxon>
        <taxon>Bacillati</taxon>
        <taxon>Actinomycetota</taxon>
        <taxon>Actinomycetes</taxon>
        <taxon>Micrococcales</taxon>
        <taxon>Promicromonosporaceae</taxon>
        <taxon>Promicromonospora</taxon>
    </lineage>
</organism>
<protein>
    <recommendedName>
        <fullName evidence="4">Concanavalin A-like lectin/glucanase superfamily protein</fullName>
    </recommendedName>
</protein>